<protein>
    <submittedName>
        <fullName evidence="3">DUF2884 family protein</fullName>
    </submittedName>
</protein>
<reference evidence="3" key="1">
    <citation type="submission" date="2024-05" db="EMBL/GenBank/DDBJ databases">
        <title>Genome Sequences of Four Agar- Degrading Marine Bacteria.</title>
        <authorList>
            <person name="Phillips E.K."/>
            <person name="Shaffer J.C."/>
            <person name="Henson M.W."/>
            <person name="Temperton B."/>
            <person name="Thrash C.J."/>
            <person name="Martin M.O."/>
        </authorList>
    </citation>
    <scope>NUCLEOTIDE SEQUENCE</scope>
    <source>
        <strain evidence="3">EKP203</strain>
    </source>
</reference>
<dbReference type="Pfam" id="PF11101">
    <property type="entry name" value="DUF2884"/>
    <property type="match status" value="1"/>
</dbReference>
<sequence length="248" mass="27753">MKSTIIVAASLLFTPMLFAAQCRIDIDNDVNVSAEHLEIVESDGSKLAIASDNSVTLRGESLQLSPEQQQAMEDYKQRLADYGPKVKKLTDDGLALALDIVDDIAASIDAPTAFDDLKAAMTDYFSGLQGRYYNQGDFTIPAASFDEFIAQWDVEMDQAKALFTSEFFEDAFAAMSAKMDQEGGLNLTQMADDMAKLKAKLEQRFREHANQLKQDKDGLCEELEGLKQQEQELHRKIPELENYRVFTI</sequence>
<accession>A0ABT7XXF8</accession>
<organism evidence="3 4">
    <name type="scientific">Vibrio agarivorans</name>
    <dbReference type="NCBI Taxonomy" id="153622"/>
    <lineage>
        <taxon>Bacteria</taxon>
        <taxon>Pseudomonadati</taxon>
        <taxon>Pseudomonadota</taxon>
        <taxon>Gammaproteobacteria</taxon>
        <taxon>Vibrionales</taxon>
        <taxon>Vibrionaceae</taxon>
        <taxon>Vibrio</taxon>
    </lineage>
</organism>
<name>A0ABT7XXF8_9VIBR</name>
<dbReference type="InterPro" id="IPR021307">
    <property type="entry name" value="DUF2884"/>
</dbReference>
<gene>
    <name evidence="3" type="ORF">QWJ08_03525</name>
</gene>
<keyword evidence="1" id="KW-0175">Coiled coil</keyword>
<feature type="chain" id="PRO_5047413512" evidence="2">
    <location>
        <begin position="20"/>
        <end position="248"/>
    </location>
</feature>
<feature type="coiled-coil region" evidence="1">
    <location>
        <begin position="191"/>
        <end position="243"/>
    </location>
</feature>
<proteinExistence type="predicted"/>
<comment type="caution">
    <text evidence="3">The sequence shown here is derived from an EMBL/GenBank/DDBJ whole genome shotgun (WGS) entry which is preliminary data.</text>
</comment>
<dbReference type="Proteomes" id="UP001169719">
    <property type="component" value="Unassembled WGS sequence"/>
</dbReference>
<keyword evidence="2" id="KW-0732">Signal</keyword>
<evidence type="ECO:0000256" key="1">
    <source>
        <dbReference type="SAM" id="Coils"/>
    </source>
</evidence>
<dbReference type="EMBL" id="JAUEOZ010000001">
    <property type="protein sequence ID" value="MDN2480468.1"/>
    <property type="molecule type" value="Genomic_DNA"/>
</dbReference>
<evidence type="ECO:0000313" key="4">
    <source>
        <dbReference type="Proteomes" id="UP001169719"/>
    </source>
</evidence>
<dbReference type="RefSeq" id="WP_289960707.1">
    <property type="nucleotide sequence ID" value="NZ_JAUEOZ010000001.1"/>
</dbReference>
<evidence type="ECO:0000256" key="2">
    <source>
        <dbReference type="SAM" id="SignalP"/>
    </source>
</evidence>
<feature type="signal peptide" evidence="2">
    <location>
        <begin position="1"/>
        <end position="19"/>
    </location>
</feature>
<keyword evidence="4" id="KW-1185">Reference proteome</keyword>
<evidence type="ECO:0000313" key="3">
    <source>
        <dbReference type="EMBL" id="MDN2480468.1"/>
    </source>
</evidence>